<reference evidence="2" key="1">
    <citation type="journal article" date="2019" name="Int. J. Syst. Evol. Microbiol.">
        <title>The Global Catalogue of Microorganisms (GCM) 10K type strain sequencing project: providing services to taxonomists for standard genome sequencing and annotation.</title>
        <authorList>
            <consortium name="The Broad Institute Genomics Platform"/>
            <consortium name="The Broad Institute Genome Sequencing Center for Infectious Disease"/>
            <person name="Wu L."/>
            <person name="Ma J."/>
        </authorList>
    </citation>
    <scope>NUCLEOTIDE SEQUENCE [LARGE SCALE GENOMIC DNA]</scope>
    <source>
        <strain evidence="2">CCUG 56754</strain>
    </source>
</reference>
<dbReference type="EMBL" id="JBHTKJ010000061">
    <property type="protein sequence ID" value="MFD1040152.1"/>
    <property type="molecule type" value="Genomic_DNA"/>
</dbReference>
<evidence type="ECO:0000313" key="1">
    <source>
        <dbReference type="EMBL" id="MFD1040152.1"/>
    </source>
</evidence>
<keyword evidence="2" id="KW-1185">Reference proteome</keyword>
<evidence type="ECO:0008006" key="3">
    <source>
        <dbReference type="Google" id="ProtNLM"/>
    </source>
</evidence>
<accession>A0ABW3LQ48</accession>
<dbReference type="RefSeq" id="WP_390363959.1">
    <property type="nucleotide sequence ID" value="NZ_JBHTKJ010000061.1"/>
</dbReference>
<name>A0ABW3LQ48_9BACI</name>
<organism evidence="1 2">
    <name type="scientific">Virgibacillus byunsanensis</name>
    <dbReference type="NCBI Taxonomy" id="570945"/>
    <lineage>
        <taxon>Bacteria</taxon>
        <taxon>Bacillati</taxon>
        <taxon>Bacillota</taxon>
        <taxon>Bacilli</taxon>
        <taxon>Bacillales</taxon>
        <taxon>Bacillaceae</taxon>
        <taxon>Virgibacillus</taxon>
    </lineage>
</organism>
<dbReference type="Proteomes" id="UP001597040">
    <property type="component" value="Unassembled WGS sequence"/>
</dbReference>
<sequence length="49" mass="5887">MIIFIAIILLVFLFDFTRIRKQNDIMIEQNEKVISLLEENKKLNRSGDY</sequence>
<comment type="caution">
    <text evidence="1">The sequence shown here is derived from an EMBL/GenBank/DDBJ whole genome shotgun (WGS) entry which is preliminary data.</text>
</comment>
<evidence type="ECO:0000313" key="2">
    <source>
        <dbReference type="Proteomes" id="UP001597040"/>
    </source>
</evidence>
<gene>
    <name evidence="1" type="ORF">ACFQ3N_17405</name>
</gene>
<protein>
    <recommendedName>
        <fullName evidence="3">YrzI family small protein</fullName>
    </recommendedName>
</protein>
<proteinExistence type="predicted"/>